<comment type="caution">
    <text evidence="2">The sequence shown here is derived from an EMBL/GenBank/DDBJ whole genome shotgun (WGS) entry which is preliminary data.</text>
</comment>
<evidence type="ECO:0000256" key="1">
    <source>
        <dbReference type="SAM" id="MobiDB-lite"/>
    </source>
</evidence>
<organism evidence="2 3">
    <name type="scientific">Aldrovandia affinis</name>
    <dbReference type="NCBI Taxonomy" id="143900"/>
    <lineage>
        <taxon>Eukaryota</taxon>
        <taxon>Metazoa</taxon>
        <taxon>Chordata</taxon>
        <taxon>Craniata</taxon>
        <taxon>Vertebrata</taxon>
        <taxon>Euteleostomi</taxon>
        <taxon>Actinopterygii</taxon>
        <taxon>Neopterygii</taxon>
        <taxon>Teleostei</taxon>
        <taxon>Notacanthiformes</taxon>
        <taxon>Halosauridae</taxon>
        <taxon>Aldrovandia</taxon>
    </lineage>
</organism>
<gene>
    <name evidence="2" type="ORF">AAFF_G00358650</name>
</gene>
<dbReference type="AlphaFoldDB" id="A0AAD7X125"/>
<proteinExistence type="predicted"/>
<dbReference type="EMBL" id="JAINUG010000006">
    <property type="protein sequence ID" value="KAJ8416577.1"/>
    <property type="molecule type" value="Genomic_DNA"/>
</dbReference>
<keyword evidence="3" id="KW-1185">Reference proteome</keyword>
<evidence type="ECO:0000313" key="3">
    <source>
        <dbReference type="Proteomes" id="UP001221898"/>
    </source>
</evidence>
<evidence type="ECO:0000313" key="2">
    <source>
        <dbReference type="EMBL" id="KAJ8416577.1"/>
    </source>
</evidence>
<accession>A0AAD7X125</accession>
<name>A0AAD7X125_9TELE</name>
<dbReference type="Proteomes" id="UP001221898">
    <property type="component" value="Unassembled WGS sequence"/>
</dbReference>
<reference evidence="2" key="1">
    <citation type="journal article" date="2023" name="Science">
        <title>Genome structures resolve the early diversification of teleost fishes.</title>
        <authorList>
            <person name="Parey E."/>
            <person name="Louis A."/>
            <person name="Montfort J."/>
            <person name="Bouchez O."/>
            <person name="Roques C."/>
            <person name="Iampietro C."/>
            <person name="Lluch J."/>
            <person name="Castinel A."/>
            <person name="Donnadieu C."/>
            <person name="Desvignes T."/>
            <person name="Floi Bucao C."/>
            <person name="Jouanno E."/>
            <person name="Wen M."/>
            <person name="Mejri S."/>
            <person name="Dirks R."/>
            <person name="Jansen H."/>
            <person name="Henkel C."/>
            <person name="Chen W.J."/>
            <person name="Zahm M."/>
            <person name="Cabau C."/>
            <person name="Klopp C."/>
            <person name="Thompson A.W."/>
            <person name="Robinson-Rechavi M."/>
            <person name="Braasch I."/>
            <person name="Lecointre G."/>
            <person name="Bobe J."/>
            <person name="Postlethwait J.H."/>
            <person name="Berthelot C."/>
            <person name="Roest Crollius H."/>
            <person name="Guiguen Y."/>
        </authorList>
    </citation>
    <scope>NUCLEOTIDE SEQUENCE</scope>
    <source>
        <strain evidence="2">NC1722</strain>
    </source>
</reference>
<feature type="region of interest" description="Disordered" evidence="1">
    <location>
        <begin position="53"/>
        <end position="80"/>
    </location>
</feature>
<protein>
    <submittedName>
        <fullName evidence="2">Uncharacterized protein</fullName>
    </submittedName>
</protein>
<sequence>MRPSAYFEGDLGPFGVKRSCCNTARMKITIVILCFVSTVCAAPMKSLSEYLPHMGHPHQSGRPAQLNKALSPRAQSRRQPGLNAPVSMEIVFPNRGQPNGGTFPSNAFIKYSLPKVPGQNSVEVFYPYDIGQQQQLFPHGYIPQTLNHLRYITSLKLF</sequence>